<proteinExistence type="inferred from homology"/>
<keyword evidence="3" id="KW-0964">Secreted</keyword>
<comment type="caution">
    <text evidence="6">The sequence shown here is derived from an EMBL/GenBank/DDBJ whole genome shotgun (WGS) entry which is preliminary data.</text>
</comment>
<dbReference type="PROSITE" id="PS51326">
    <property type="entry name" value="AVIDIN_2"/>
    <property type="match status" value="1"/>
</dbReference>
<comment type="similarity">
    <text evidence="2">Belongs to the avidin/streptavidin family.</text>
</comment>
<accession>A0AAV9ZGE9</accession>
<dbReference type="InterPro" id="IPR036896">
    <property type="entry name" value="Avidin-like_sf"/>
</dbReference>
<name>A0AAV9ZGE9_9AGAR</name>
<evidence type="ECO:0000256" key="5">
    <source>
        <dbReference type="ARBA" id="ARBA00023267"/>
    </source>
</evidence>
<evidence type="ECO:0000313" key="7">
    <source>
        <dbReference type="Proteomes" id="UP001362999"/>
    </source>
</evidence>
<dbReference type="InterPro" id="IPR005469">
    <property type="entry name" value="Avidin"/>
</dbReference>
<dbReference type="PRINTS" id="PR00709">
    <property type="entry name" value="AVIDIN"/>
</dbReference>
<protein>
    <submittedName>
        <fullName evidence="6">Avidin/streptavidin</fullName>
    </submittedName>
</protein>
<dbReference type="Pfam" id="PF01382">
    <property type="entry name" value="Avidin"/>
    <property type="match status" value="1"/>
</dbReference>
<organism evidence="6 7">
    <name type="scientific">Favolaschia claudopus</name>
    <dbReference type="NCBI Taxonomy" id="2862362"/>
    <lineage>
        <taxon>Eukaryota</taxon>
        <taxon>Fungi</taxon>
        <taxon>Dikarya</taxon>
        <taxon>Basidiomycota</taxon>
        <taxon>Agaricomycotina</taxon>
        <taxon>Agaricomycetes</taxon>
        <taxon>Agaricomycetidae</taxon>
        <taxon>Agaricales</taxon>
        <taxon>Marasmiineae</taxon>
        <taxon>Mycenaceae</taxon>
        <taxon>Favolaschia</taxon>
    </lineage>
</organism>
<keyword evidence="7" id="KW-1185">Reference proteome</keyword>
<reference evidence="6 7" key="1">
    <citation type="journal article" date="2024" name="J Genomics">
        <title>Draft genome sequencing and assembly of Favolaschia claudopus CIRM-BRFM 2984 isolated from oak limbs.</title>
        <authorList>
            <person name="Navarro D."/>
            <person name="Drula E."/>
            <person name="Chaduli D."/>
            <person name="Cazenave R."/>
            <person name="Ahrendt S."/>
            <person name="Wang J."/>
            <person name="Lipzen A."/>
            <person name="Daum C."/>
            <person name="Barry K."/>
            <person name="Grigoriev I.V."/>
            <person name="Favel A."/>
            <person name="Rosso M.N."/>
            <person name="Martin F."/>
        </authorList>
    </citation>
    <scope>NUCLEOTIDE SEQUENCE [LARGE SCALE GENOMIC DNA]</scope>
    <source>
        <strain evidence="6 7">CIRM-BRFM 2984</strain>
    </source>
</reference>
<dbReference type="InterPro" id="IPR051764">
    <property type="entry name" value="Avidin/Streptavidin-rel"/>
</dbReference>
<keyword evidence="4" id="KW-0732">Signal</keyword>
<dbReference type="SUPFAM" id="SSF50876">
    <property type="entry name" value="Avidin/streptavidin"/>
    <property type="match status" value="1"/>
</dbReference>
<dbReference type="Gene3D" id="2.40.128.30">
    <property type="entry name" value="Avidin-like"/>
    <property type="match status" value="1"/>
</dbReference>
<dbReference type="EMBL" id="JAWWNJ010000153">
    <property type="protein sequence ID" value="KAK6981146.1"/>
    <property type="molecule type" value="Genomic_DNA"/>
</dbReference>
<dbReference type="GO" id="GO:0009374">
    <property type="term" value="F:biotin binding"/>
    <property type="evidence" value="ECO:0007669"/>
    <property type="project" value="InterPro"/>
</dbReference>
<evidence type="ECO:0000256" key="1">
    <source>
        <dbReference type="ARBA" id="ARBA00004613"/>
    </source>
</evidence>
<comment type="subcellular location">
    <subcellularLocation>
        <location evidence="1">Secreted</location>
    </subcellularLocation>
</comment>
<sequence>MSLLKSFDPARLCGKWVNQLGSCMILTADKCGNISGKYNSAVGKAEDFYILTGRFDTTPPDNKGVSLGWVVTYKNTKLEAHSTATWSGLYFDQTRGASREMILTHWLLTRSTEGKDVWESTRAGDDVFTRDEPGDDGVDINAKPSFARPIRNKL</sequence>
<evidence type="ECO:0000313" key="6">
    <source>
        <dbReference type="EMBL" id="KAK6981146.1"/>
    </source>
</evidence>
<keyword evidence="5" id="KW-0092">Biotin</keyword>
<evidence type="ECO:0000256" key="4">
    <source>
        <dbReference type="ARBA" id="ARBA00022729"/>
    </source>
</evidence>
<dbReference type="GO" id="GO:0005576">
    <property type="term" value="C:extracellular region"/>
    <property type="evidence" value="ECO:0007669"/>
    <property type="project" value="UniProtKB-SubCell"/>
</dbReference>
<gene>
    <name evidence="6" type="ORF">R3P38DRAFT_3115261</name>
</gene>
<evidence type="ECO:0000256" key="2">
    <source>
        <dbReference type="ARBA" id="ARBA00006297"/>
    </source>
</evidence>
<dbReference type="PANTHER" id="PTHR34399">
    <property type="entry name" value="AVIDIN-RELATED"/>
    <property type="match status" value="1"/>
</dbReference>
<dbReference type="Proteomes" id="UP001362999">
    <property type="component" value="Unassembled WGS sequence"/>
</dbReference>
<dbReference type="AlphaFoldDB" id="A0AAV9ZGE9"/>
<dbReference type="InterPro" id="IPR005468">
    <property type="entry name" value="Avidin/str"/>
</dbReference>
<evidence type="ECO:0000256" key="3">
    <source>
        <dbReference type="ARBA" id="ARBA00022525"/>
    </source>
</evidence>